<evidence type="ECO:0000256" key="1">
    <source>
        <dbReference type="SAM" id="Phobius"/>
    </source>
</evidence>
<feature type="transmembrane region" description="Helical" evidence="1">
    <location>
        <begin position="228"/>
        <end position="246"/>
    </location>
</feature>
<keyword evidence="1" id="KW-0472">Membrane</keyword>
<evidence type="ECO:0000313" key="3">
    <source>
        <dbReference type="Proteomes" id="UP000298061"/>
    </source>
</evidence>
<feature type="transmembrane region" description="Helical" evidence="1">
    <location>
        <begin position="47"/>
        <end position="69"/>
    </location>
</feature>
<proteinExistence type="predicted"/>
<comment type="caution">
    <text evidence="2">The sequence shown here is derived from an EMBL/GenBank/DDBJ whole genome shotgun (WGS) entry which is preliminary data.</text>
</comment>
<feature type="transmembrane region" description="Helical" evidence="1">
    <location>
        <begin position="176"/>
        <end position="197"/>
    </location>
</feature>
<dbReference type="AlphaFoldDB" id="A0A4Y9ZQZ9"/>
<gene>
    <name evidence="2" type="ORF">EWM64_g8113</name>
</gene>
<dbReference type="STRING" id="135208.A0A4Y9ZQZ9"/>
<feature type="transmembrane region" description="Helical" evidence="1">
    <location>
        <begin position="145"/>
        <end position="164"/>
    </location>
</feature>
<dbReference type="EMBL" id="SFCI01001391">
    <property type="protein sequence ID" value="TFY75899.1"/>
    <property type="molecule type" value="Genomic_DNA"/>
</dbReference>
<keyword evidence="1" id="KW-1133">Transmembrane helix</keyword>
<accession>A0A4Y9ZQZ9</accession>
<keyword evidence="1" id="KW-0812">Transmembrane</keyword>
<protein>
    <submittedName>
        <fullName evidence="2">Uncharacterized protein</fullName>
    </submittedName>
</protein>
<evidence type="ECO:0000313" key="2">
    <source>
        <dbReference type="EMBL" id="TFY75899.1"/>
    </source>
</evidence>
<dbReference type="Proteomes" id="UP000298061">
    <property type="component" value="Unassembled WGS sequence"/>
</dbReference>
<name>A0A4Y9ZQZ9_9AGAM</name>
<reference evidence="2 3" key="1">
    <citation type="submission" date="2019-02" db="EMBL/GenBank/DDBJ databases">
        <title>Genome sequencing of the rare red list fungi Hericium alpestre (H. flagellum).</title>
        <authorList>
            <person name="Buettner E."/>
            <person name="Kellner H."/>
        </authorList>
    </citation>
    <scope>NUCLEOTIDE SEQUENCE [LARGE SCALE GENOMIC DNA]</scope>
    <source>
        <strain evidence="2 3">DSM 108284</strain>
    </source>
</reference>
<dbReference type="OrthoDB" id="2384193at2759"/>
<sequence>MVWSILCCMFDRFKCLRCVAILFVVSGSVERARRWNNGPTSGAFKRIMTYSYLLSVPLIIVYSLGFAIIKYGEYYVTLPGIGIIPTPHQLWTNPHQDAILPLYLCLSVAWSLEMVTHLEELCFWLFVVNAGAVQRDWFGSLYFKTWAVGSVAAIIYMPLVTIFTRADPLKCEAYTMLAGGLGSMSLTVWFIPILYTFPTFLRNMRREGVDMATIVRLTKFHEINTIRVAFRFLFAAPLLILAIDGIRPHQHINDNMAGTDLLTMLSGLGVTVSSALTLVIFFPRSIEGEIYARDRSQAPAQQLQTLQSDDAYTTYNIEGGEQACPGAQGGEGQKLGKGRWDSVCRRRAPAEKRAASRRRGTYAHTALGYYRAG</sequence>
<organism evidence="2 3">
    <name type="scientific">Hericium alpestre</name>
    <dbReference type="NCBI Taxonomy" id="135208"/>
    <lineage>
        <taxon>Eukaryota</taxon>
        <taxon>Fungi</taxon>
        <taxon>Dikarya</taxon>
        <taxon>Basidiomycota</taxon>
        <taxon>Agaricomycotina</taxon>
        <taxon>Agaricomycetes</taxon>
        <taxon>Russulales</taxon>
        <taxon>Hericiaceae</taxon>
        <taxon>Hericium</taxon>
    </lineage>
</organism>
<keyword evidence="3" id="KW-1185">Reference proteome</keyword>
<feature type="transmembrane region" description="Helical" evidence="1">
    <location>
        <begin position="261"/>
        <end position="283"/>
    </location>
</feature>